<organism evidence="1">
    <name type="scientific">viral metagenome</name>
    <dbReference type="NCBI Taxonomy" id="1070528"/>
    <lineage>
        <taxon>unclassified sequences</taxon>
        <taxon>metagenomes</taxon>
        <taxon>organismal metagenomes</taxon>
    </lineage>
</organism>
<evidence type="ECO:0000313" key="1">
    <source>
        <dbReference type="EMBL" id="QHT85528.1"/>
    </source>
</evidence>
<sequence length="617" mass="69628">MAIYEQQIRVMEENLARFQEQAWGMLLAPMQSGKTSSFLLTACEMMRSGKVDRAVIFTGCRDTDLRAQLNDDKLKFKELYQLFLHSQGVEGHDLISGGSLVDNIKIYFGQDLDTCEAQDKTLYIWEESHYGQSHKQEVDLFLRRMGIQATGILPGSCFMLSVSATPFSELSDHHHMTQDKFVVRLIPSDQYLSVKKMMTNGQIRTMKDPVKELADILRPVQDGYVLIRATKTQQAKMTSIAIASGFEVVQCDMDHNYDLNTKLKHLPTKKTLIFIKGRCRMGKKLDKTHLRVCMETSSGKTDTLLQSLIGRVCGYDSRPDILIYVKNLPLEELEKYNALHEGDFTSIPSKAMNVVRNTKTRSPLKPICIILDEDPEACLARNVLQKINHLQHENSVEDMAIALPIIRQLAEAFSKLPTDRSPEEKKMAKHWIQHKKGAVYKAAMPLIEEAYRSGTAQCEFGSGAGASATEDEVVVWRNKRRLYITMQVEKGVVPVTTKREVFCRETVDGGAMFVVPPTTRKDPLELKKALDALIEASRELGPGKLTSNGFGEYILLTEPVFEYLQTLASEWKTKGVILKTKKVRKPAGMTDVRLSEISWTQPSRLPTVADHMLSSSQ</sequence>
<evidence type="ECO:0008006" key="2">
    <source>
        <dbReference type="Google" id="ProtNLM"/>
    </source>
</evidence>
<name>A0A6C0HXM1_9ZZZZ</name>
<dbReference type="AlphaFoldDB" id="A0A6C0HXM1"/>
<accession>A0A6C0HXM1</accession>
<dbReference type="EMBL" id="MN740042">
    <property type="protein sequence ID" value="QHT85528.1"/>
    <property type="molecule type" value="Genomic_DNA"/>
</dbReference>
<proteinExistence type="predicted"/>
<protein>
    <recommendedName>
        <fullName evidence="2">Helicase/UvrB N-terminal domain-containing protein</fullName>
    </recommendedName>
</protein>
<reference evidence="1" key="1">
    <citation type="journal article" date="2020" name="Nature">
        <title>Giant virus diversity and host interactions through global metagenomics.</title>
        <authorList>
            <person name="Schulz F."/>
            <person name="Roux S."/>
            <person name="Paez-Espino D."/>
            <person name="Jungbluth S."/>
            <person name="Walsh D.A."/>
            <person name="Denef V.J."/>
            <person name="McMahon K.D."/>
            <person name="Konstantinidis K.T."/>
            <person name="Eloe-Fadrosh E.A."/>
            <person name="Kyrpides N.C."/>
            <person name="Woyke T."/>
        </authorList>
    </citation>
    <scope>NUCLEOTIDE SEQUENCE</scope>
    <source>
        <strain evidence="1">GVMAG-M-3300023184-17</strain>
    </source>
</reference>